<evidence type="ECO:0000313" key="25">
    <source>
        <dbReference type="EMBL" id="KAK6934361.1"/>
    </source>
</evidence>
<dbReference type="GO" id="GO:0048544">
    <property type="term" value="P:recognition of pollen"/>
    <property type="evidence" value="ECO:0007669"/>
    <property type="project" value="InterPro"/>
</dbReference>
<dbReference type="Pfam" id="PF08276">
    <property type="entry name" value="PAN_2"/>
    <property type="match status" value="1"/>
</dbReference>
<dbReference type="PIRSF" id="PIRSF000641">
    <property type="entry name" value="SRK"/>
    <property type="match status" value="1"/>
</dbReference>
<evidence type="ECO:0000256" key="14">
    <source>
        <dbReference type="ARBA" id="ARBA00023180"/>
    </source>
</evidence>
<dbReference type="Pfam" id="PF01453">
    <property type="entry name" value="B_lectin"/>
    <property type="match status" value="1"/>
</dbReference>
<evidence type="ECO:0000256" key="20">
    <source>
        <dbReference type="SAM" id="SignalP"/>
    </source>
</evidence>
<dbReference type="GO" id="GO:0005524">
    <property type="term" value="F:ATP binding"/>
    <property type="evidence" value="ECO:0007669"/>
    <property type="project" value="UniProtKB-KW"/>
</dbReference>
<dbReference type="SMART" id="SM00108">
    <property type="entry name" value="B_lectin"/>
    <property type="match status" value="1"/>
</dbReference>
<feature type="chain" id="PRO_5042885864" description="Receptor-like serine/threonine-protein kinase" evidence="20">
    <location>
        <begin position="24"/>
        <end position="810"/>
    </location>
</feature>
<dbReference type="AlphaFoldDB" id="A0AAN8VRA9"/>
<dbReference type="InterPro" id="IPR000858">
    <property type="entry name" value="S_locus_glycoprot_dom"/>
</dbReference>
<keyword evidence="5 19" id="KW-0812">Transmembrane</keyword>
<dbReference type="GO" id="GO:0016020">
    <property type="term" value="C:membrane"/>
    <property type="evidence" value="ECO:0007669"/>
    <property type="project" value="UniProtKB-SubCell"/>
</dbReference>
<dbReference type="InterPro" id="IPR021820">
    <property type="entry name" value="S-locus_recpt_kinase_C"/>
</dbReference>
<evidence type="ECO:0000256" key="4">
    <source>
        <dbReference type="ARBA" id="ARBA00022679"/>
    </source>
</evidence>
<evidence type="ECO:0000256" key="18">
    <source>
        <dbReference type="PROSITE-ProRule" id="PRU00076"/>
    </source>
</evidence>
<feature type="domain" description="EGF-like" evidence="22">
    <location>
        <begin position="286"/>
        <end position="322"/>
    </location>
</feature>
<keyword evidence="12" id="KW-1015">Disulfide bond</keyword>
<evidence type="ECO:0000259" key="23">
    <source>
        <dbReference type="PROSITE" id="PS50927"/>
    </source>
</evidence>
<evidence type="ECO:0000256" key="7">
    <source>
        <dbReference type="ARBA" id="ARBA00022741"/>
    </source>
</evidence>
<dbReference type="InterPro" id="IPR000742">
    <property type="entry name" value="EGF"/>
</dbReference>
<dbReference type="SMART" id="SM00473">
    <property type="entry name" value="PAN_AP"/>
    <property type="match status" value="1"/>
</dbReference>
<dbReference type="InterPro" id="IPR011009">
    <property type="entry name" value="Kinase-like_dom_sf"/>
</dbReference>
<comment type="caution">
    <text evidence="25">The sequence shown here is derived from an EMBL/GenBank/DDBJ whole genome shotgun (WGS) entry which is preliminary data.</text>
</comment>
<dbReference type="FunFam" id="3.50.4.10:FF:000002">
    <property type="entry name" value="G-type lectin S-receptor-like serine/threonine-protein kinase"/>
    <property type="match status" value="1"/>
</dbReference>
<dbReference type="PROSITE" id="PS00108">
    <property type="entry name" value="PROTEIN_KINASE_ST"/>
    <property type="match status" value="1"/>
</dbReference>
<comment type="caution">
    <text evidence="18">Lacks conserved residue(s) required for the propagation of feature annotation.</text>
</comment>
<dbReference type="Proteomes" id="UP001370490">
    <property type="component" value="Unassembled WGS sequence"/>
</dbReference>
<dbReference type="InterPro" id="IPR036426">
    <property type="entry name" value="Bulb-type_lectin_dom_sf"/>
</dbReference>
<evidence type="ECO:0000256" key="10">
    <source>
        <dbReference type="ARBA" id="ARBA00022989"/>
    </source>
</evidence>
<dbReference type="InterPro" id="IPR001480">
    <property type="entry name" value="Bulb-type_lectin_dom"/>
</dbReference>
<dbReference type="Gene3D" id="3.30.200.20">
    <property type="entry name" value="Phosphorylase Kinase, domain 1"/>
    <property type="match status" value="2"/>
</dbReference>
<dbReference type="Gene3D" id="3.50.4.10">
    <property type="entry name" value="Hepatocyte Growth Factor"/>
    <property type="match status" value="1"/>
</dbReference>
<evidence type="ECO:0000256" key="2">
    <source>
        <dbReference type="ARBA" id="ARBA00022527"/>
    </source>
</evidence>
<dbReference type="InterPro" id="IPR001245">
    <property type="entry name" value="Ser-Thr/Tyr_kinase_cat_dom"/>
</dbReference>
<dbReference type="InterPro" id="IPR003609">
    <property type="entry name" value="Pan_app"/>
</dbReference>
<organism evidence="25 26">
    <name type="scientific">Dillenia turbinata</name>
    <dbReference type="NCBI Taxonomy" id="194707"/>
    <lineage>
        <taxon>Eukaryota</taxon>
        <taxon>Viridiplantae</taxon>
        <taxon>Streptophyta</taxon>
        <taxon>Embryophyta</taxon>
        <taxon>Tracheophyta</taxon>
        <taxon>Spermatophyta</taxon>
        <taxon>Magnoliopsida</taxon>
        <taxon>eudicotyledons</taxon>
        <taxon>Gunneridae</taxon>
        <taxon>Pentapetalae</taxon>
        <taxon>Dilleniales</taxon>
        <taxon>Dilleniaceae</taxon>
        <taxon>Dillenia</taxon>
    </lineage>
</organism>
<feature type="signal peptide" evidence="20">
    <location>
        <begin position="1"/>
        <end position="23"/>
    </location>
</feature>
<evidence type="ECO:0000256" key="16">
    <source>
        <dbReference type="ARBA" id="ARBA00048679"/>
    </source>
</evidence>
<keyword evidence="13" id="KW-0675">Receptor</keyword>
<comment type="catalytic activity">
    <reaction evidence="16 17">
        <text>L-seryl-[protein] + ATP = O-phospho-L-seryl-[protein] + ADP + H(+)</text>
        <dbReference type="Rhea" id="RHEA:17989"/>
        <dbReference type="Rhea" id="RHEA-COMP:9863"/>
        <dbReference type="Rhea" id="RHEA-COMP:11604"/>
        <dbReference type="ChEBI" id="CHEBI:15378"/>
        <dbReference type="ChEBI" id="CHEBI:29999"/>
        <dbReference type="ChEBI" id="CHEBI:30616"/>
        <dbReference type="ChEBI" id="CHEBI:83421"/>
        <dbReference type="ChEBI" id="CHEBI:456216"/>
        <dbReference type="EC" id="2.7.11.1"/>
    </reaction>
</comment>
<dbReference type="InterPro" id="IPR024171">
    <property type="entry name" value="SRK-like_kinase"/>
</dbReference>
<evidence type="ECO:0000256" key="9">
    <source>
        <dbReference type="ARBA" id="ARBA00022840"/>
    </source>
</evidence>
<keyword evidence="11 19" id="KW-0472">Membrane</keyword>
<keyword evidence="3" id="KW-0597">Phosphoprotein</keyword>
<gene>
    <name evidence="25" type="ORF">RJ641_034516</name>
</gene>
<feature type="transmembrane region" description="Helical" evidence="19">
    <location>
        <begin position="436"/>
        <end position="457"/>
    </location>
</feature>
<evidence type="ECO:0000256" key="5">
    <source>
        <dbReference type="ARBA" id="ARBA00022692"/>
    </source>
</evidence>
<dbReference type="SUPFAM" id="SSF56112">
    <property type="entry name" value="Protein kinase-like (PK-like)"/>
    <property type="match status" value="1"/>
</dbReference>
<feature type="domain" description="Protein kinase" evidence="21">
    <location>
        <begin position="503"/>
        <end position="771"/>
    </location>
</feature>
<dbReference type="PANTHER" id="PTHR32444:SF247">
    <property type="entry name" value="OS01G0958200 PROTEIN"/>
    <property type="match status" value="1"/>
</dbReference>
<evidence type="ECO:0000256" key="19">
    <source>
        <dbReference type="SAM" id="Phobius"/>
    </source>
</evidence>
<dbReference type="Gene3D" id="2.90.10.10">
    <property type="entry name" value="Bulb-type lectin domain"/>
    <property type="match status" value="1"/>
</dbReference>
<accession>A0AAN8VRA9</accession>
<dbReference type="CDD" id="cd01098">
    <property type="entry name" value="PAN_AP_plant"/>
    <property type="match status" value="1"/>
</dbReference>
<dbReference type="FunFam" id="1.10.510.10:FF:000060">
    <property type="entry name" value="G-type lectin S-receptor-like serine/threonine-protein kinase"/>
    <property type="match status" value="1"/>
</dbReference>
<dbReference type="InterPro" id="IPR008271">
    <property type="entry name" value="Ser/Thr_kinase_AS"/>
</dbReference>
<sequence>MRTQIEGNILLLLFSLFFNLVIATSTDTINATGLLRDGDSIISANGTFELGFFSLGSSMNRYLGIWYKEIGNGTVAWVANREVPLMDRNGVLKIIEPGVLALFNHNGSKIWSTNSSRSAQFPVVQLLDSGNLVVRDGNDGDPENYLWQSFDYPGDTLLPGLKLGWNRTSGLERYLSSWKSADDPSMGDYRFRFDPSGYPQLLVMKGSVENFRTGPWNGLRFSGTPELRPNPIYKFEFVFNEEEIYYKFELHNLSVVSRLILSPPGIVQRFTWIVQTQRWKLYLTVQLDDCDTYALCGAYGSCTISNSPMCECLKGFVPKFPNEWDRADWSNGCVHRTPLECGKGDGFRKYSGVKLPDTRYSMFNTSTSLKECKIGCLKNCSCTAYANLDIREGGSGCLLWFGDLIDIRQLTENGQDLYIRMAQSELDKAGNNLKKMIGIILGAVIFAGVLAFGVFYVRKKKRMLILGKTGESGKGDYINESHKDDLDLPLFDFVTIANATDNFSVNNKLGEGGFGPVYKDSRQGLDEFKNEVIFIAKLQHRNLVKLLGCCIQGEEKILIYEYMPNNSLDYFIFNKMRCQALNWPKRFQIINGIARGLLYLHQDSRLRIIHRDLKASNILLDKELDPKISDFGMARCFGGNETAANTKRVVGTGYMSPEYAIDGLFSVKSDVFSFGVLLLEIVTGKRNRGFHHPDHELNLLGHAWTLFLQKQALELLDPSIQDSYILSEVLQSIHVGLLCVQHRPEDRPSMSSVILMLGSQIPLPQPKQPGFFTERKLFDSDSSSSKYNLRPSNSMTLTLPEPRWYVSCCT</sequence>
<keyword evidence="10 19" id="KW-1133">Transmembrane helix</keyword>
<dbReference type="Pfam" id="PF11883">
    <property type="entry name" value="DUF3403"/>
    <property type="match status" value="1"/>
</dbReference>
<keyword evidence="2 17" id="KW-0723">Serine/threonine-protein kinase</keyword>
<keyword evidence="7 17" id="KW-0547">Nucleotide-binding</keyword>
<evidence type="ECO:0000256" key="12">
    <source>
        <dbReference type="ARBA" id="ARBA00023157"/>
    </source>
</evidence>
<dbReference type="Pfam" id="PF00954">
    <property type="entry name" value="S_locus_glycop"/>
    <property type="match status" value="1"/>
</dbReference>
<evidence type="ECO:0000256" key="17">
    <source>
        <dbReference type="PIRNR" id="PIRNR000641"/>
    </source>
</evidence>
<dbReference type="PROSITE" id="PS50026">
    <property type="entry name" value="EGF_3"/>
    <property type="match status" value="1"/>
</dbReference>
<protein>
    <recommendedName>
        <fullName evidence="17">Receptor-like serine/threonine-protein kinase</fullName>
        <ecNumber evidence="17">2.7.11.1</ecNumber>
    </recommendedName>
</protein>
<evidence type="ECO:0000256" key="15">
    <source>
        <dbReference type="ARBA" id="ARBA00047899"/>
    </source>
</evidence>
<evidence type="ECO:0000256" key="8">
    <source>
        <dbReference type="ARBA" id="ARBA00022777"/>
    </source>
</evidence>
<evidence type="ECO:0000313" key="26">
    <source>
        <dbReference type="Proteomes" id="UP001370490"/>
    </source>
</evidence>
<comment type="catalytic activity">
    <reaction evidence="15 17">
        <text>L-threonyl-[protein] + ATP = O-phospho-L-threonyl-[protein] + ADP + H(+)</text>
        <dbReference type="Rhea" id="RHEA:46608"/>
        <dbReference type="Rhea" id="RHEA-COMP:11060"/>
        <dbReference type="Rhea" id="RHEA-COMP:11605"/>
        <dbReference type="ChEBI" id="CHEBI:15378"/>
        <dbReference type="ChEBI" id="CHEBI:30013"/>
        <dbReference type="ChEBI" id="CHEBI:30616"/>
        <dbReference type="ChEBI" id="CHEBI:61977"/>
        <dbReference type="ChEBI" id="CHEBI:456216"/>
        <dbReference type="EC" id="2.7.11.1"/>
    </reaction>
</comment>
<dbReference type="SMART" id="SM00220">
    <property type="entry name" value="S_TKc"/>
    <property type="match status" value="1"/>
</dbReference>
<comment type="similarity">
    <text evidence="17">Belongs to the protein kinase superfamily. Ser/Thr protein kinase family.</text>
</comment>
<evidence type="ECO:0000256" key="13">
    <source>
        <dbReference type="ARBA" id="ARBA00023170"/>
    </source>
</evidence>
<evidence type="ECO:0000259" key="21">
    <source>
        <dbReference type="PROSITE" id="PS50011"/>
    </source>
</evidence>
<dbReference type="InterPro" id="IPR000719">
    <property type="entry name" value="Prot_kinase_dom"/>
</dbReference>
<dbReference type="SUPFAM" id="SSF51110">
    <property type="entry name" value="alpha-D-mannose-specific plant lectins"/>
    <property type="match status" value="1"/>
</dbReference>
<keyword evidence="9 17" id="KW-0067">ATP-binding</keyword>
<dbReference type="PROSITE" id="PS50011">
    <property type="entry name" value="PROTEIN_KINASE_DOM"/>
    <property type="match status" value="1"/>
</dbReference>
<keyword evidence="6 20" id="KW-0732">Signal</keyword>
<dbReference type="EMBL" id="JBAMMX010000008">
    <property type="protein sequence ID" value="KAK6934361.1"/>
    <property type="molecule type" value="Genomic_DNA"/>
</dbReference>
<keyword evidence="18" id="KW-0245">EGF-like domain</keyword>
<feature type="domain" description="Bulb-type lectin" evidence="23">
    <location>
        <begin position="26"/>
        <end position="147"/>
    </location>
</feature>
<feature type="domain" description="Apple" evidence="24">
    <location>
        <begin position="341"/>
        <end position="422"/>
    </location>
</feature>
<dbReference type="Pfam" id="PF07714">
    <property type="entry name" value="PK_Tyr_Ser-Thr"/>
    <property type="match status" value="1"/>
</dbReference>
<dbReference type="PANTHER" id="PTHR32444">
    <property type="entry name" value="BULB-TYPE LECTIN DOMAIN-CONTAINING PROTEIN"/>
    <property type="match status" value="1"/>
</dbReference>
<keyword evidence="4 17" id="KW-0808">Transferase</keyword>
<dbReference type="Gene3D" id="1.10.510.10">
    <property type="entry name" value="Transferase(Phosphotransferase) domain 1"/>
    <property type="match status" value="1"/>
</dbReference>
<dbReference type="CDD" id="cd00028">
    <property type="entry name" value="B_lectin"/>
    <property type="match status" value="1"/>
</dbReference>
<keyword evidence="8 17" id="KW-0418">Kinase</keyword>
<keyword evidence="14" id="KW-0325">Glycoprotein</keyword>
<evidence type="ECO:0000259" key="22">
    <source>
        <dbReference type="PROSITE" id="PS50026"/>
    </source>
</evidence>
<keyword evidence="26" id="KW-1185">Reference proteome</keyword>
<name>A0AAN8VRA9_9MAGN</name>
<dbReference type="PROSITE" id="PS50948">
    <property type="entry name" value="PAN"/>
    <property type="match status" value="1"/>
</dbReference>
<dbReference type="GO" id="GO:0004674">
    <property type="term" value="F:protein serine/threonine kinase activity"/>
    <property type="evidence" value="ECO:0007669"/>
    <property type="project" value="UniProtKB-KW"/>
</dbReference>
<evidence type="ECO:0000256" key="3">
    <source>
        <dbReference type="ARBA" id="ARBA00022553"/>
    </source>
</evidence>
<evidence type="ECO:0000256" key="1">
    <source>
        <dbReference type="ARBA" id="ARBA00004479"/>
    </source>
</evidence>
<dbReference type="PROSITE" id="PS50927">
    <property type="entry name" value="BULB_LECTIN"/>
    <property type="match status" value="1"/>
</dbReference>
<reference evidence="25 26" key="1">
    <citation type="submission" date="2023-12" db="EMBL/GenBank/DDBJ databases">
        <title>A high-quality genome assembly for Dillenia turbinata (Dilleniales).</title>
        <authorList>
            <person name="Chanderbali A."/>
        </authorList>
    </citation>
    <scope>NUCLEOTIDE SEQUENCE [LARGE SCALE GENOMIC DNA]</scope>
    <source>
        <strain evidence="25">LSX21</strain>
        <tissue evidence="25">Leaf</tissue>
    </source>
</reference>
<proteinExistence type="inferred from homology"/>
<evidence type="ECO:0000256" key="11">
    <source>
        <dbReference type="ARBA" id="ARBA00023136"/>
    </source>
</evidence>
<dbReference type="FunFam" id="2.90.10.10:FF:000004">
    <property type="entry name" value="G-type lectin S-receptor-like serine/threonine-protein kinase"/>
    <property type="match status" value="1"/>
</dbReference>
<evidence type="ECO:0000259" key="24">
    <source>
        <dbReference type="PROSITE" id="PS50948"/>
    </source>
</evidence>
<evidence type="ECO:0000256" key="6">
    <source>
        <dbReference type="ARBA" id="ARBA00022729"/>
    </source>
</evidence>
<comment type="subcellular location">
    <subcellularLocation>
        <location evidence="1">Membrane</location>
        <topology evidence="1">Single-pass type I membrane protein</topology>
    </subcellularLocation>
</comment>
<dbReference type="EC" id="2.7.11.1" evidence="17"/>